<gene>
    <name evidence="3" type="ORF">PV328_011944</name>
</gene>
<evidence type="ECO:0000313" key="4">
    <source>
        <dbReference type="Proteomes" id="UP001168990"/>
    </source>
</evidence>
<reference evidence="3" key="2">
    <citation type="submission" date="2023-03" db="EMBL/GenBank/DDBJ databases">
        <authorList>
            <person name="Inwood S.N."/>
            <person name="Skelly J.G."/>
            <person name="Guhlin J."/>
            <person name="Harrop T.W.R."/>
            <person name="Goldson S.G."/>
            <person name="Dearden P.K."/>
        </authorList>
    </citation>
    <scope>NUCLEOTIDE SEQUENCE</scope>
    <source>
        <strain evidence="3">Irish</strain>
        <tissue evidence="3">Whole body</tissue>
    </source>
</reference>
<organism evidence="3 4">
    <name type="scientific">Microctonus aethiopoides</name>
    <dbReference type="NCBI Taxonomy" id="144406"/>
    <lineage>
        <taxon>Eukaryota</taxon>
        <taxon>Metazoa</taxon>
        <taxon>Ecdysozoa</taxon>
        <taxon>Arthropoda</taxon>
        <taxon>Hexapoda</taxon>
        <taxon>Insecta</taxon>
        <taxon>Pterygota</taxon>
        <taxon>Neoptera</taxon>
        <taxon>Endopterygota</taxon>
        <taxon>Hymenoptera</taxon>
        <taxon>Apocrita</taxon>
        <taxon>Ichneumonoidea</taxon>
        <taxon>Braconidae</taxon>
        <taxon>Euphorinae</taxon>
        <taxon>Microctonus</taxon>
    </lineage>
</organism>
<sequence length="266" mass="30793">HFKIWLKNVFFPDVESKSLLLIDSWTGHCPDAGEIRFYFSAWLSADSLRNKDSSRLRKPGLTRKNQGQLRIKSERNPYLFFDSGCVKPSDKEVESVEKFRKTFSDSVILHGDNLNLHLRNNIIKLQSLTHNQLSSPRYVNLFRYSWFKSGYTVVKPDTFENPVKFALGDDCKSHCDIPGCENIAIIRCSWLEDYAATHGFYEGCVMNINNVNAALFINNIAKIWWYKRIQPDDDLPHPPIENYHPPLAPEDLERQCSQSQDSGFEE</sequence>
<proteinExistence type="predicted"/>
<accession>A0AA39FHC1</accession>
<evidence type="ECO:0000313" key="3">
    <source>
        <dbReference type="EMBL" id="KAK0169513.1"/>
    </source>
</evidence>
<feature type="region of interest" description="Disordered" evidence="1">
    <location>
        <begin position="236"/>
        <end position="266"/>
    </location>
</feature>
<protein>
    <recommendedName>
        <fullName evidence="2">Transposase Tc5 C-terminal domain-containing protein</fullName>
    </recommendedName>
</protein>
<comment type="caution">
    <text evidence="3">The sequence shown here is derived from an EMBL/GenBank/DDBJ whole genome shotgun (WGS) entry which is preliminary data.</text>
</comment>
<keyword evidence="4" id="KW-1185">Reference proteome</keyword>
<dbReference type="Proteomes" id="UP001168990">
    <property type="component" value="Unassembled WGS sequence"/>
</dbReference>
<feature type="non-terminal residue" evidence="3">
    <location>
        <position position="1"/>
    </location>
</feature>
<dbReference type="EMBL" id="JAQQBS010000219">
    <property type="protein sequence ID" value="KAK0169513.1"/>
    <property type="molecule type" value="Genomic_DNA"/>
</dbReference>
<reference evidence="3" key="1">
    <citation type="journal article" date="2023" name="bioRxiv">
        <title>Scaffold-level genome assemblies of two parasitoid biocontrol wasps reveal the parthenogenesis mechanism and an associated novel virus.</title>
        <authorList>
            <person name="Inwood S."/>
            <person name="Skelly J."/>
            <person name="Guhlin J."/>
            <person name="Harrop T."/>
            <person name="Goldson S."/>
            <person name="Dearden P."/>
        </authorList>
    </citation>
    <scope>NUCLEOTIDE SEQUENCE</scope>
    <source>
        <strain evidence="3">Irish</strain>
        <tissue evidence="3">Whole body</tissue>
    </source>
</reference>
<dbReference type="InterPro" id="IPR007350">
    <property type="entry name" value="Transposase_Tc5_C"/>
</dbReference>
<name>A0AA39FHC1_9HYME</name>
<dbReference type="AlphaFoldDB" id="A0AA39FHC1"/>
<evidence type="ECO:0000256" key="1">
    <source>
        <dbReference type="SAM" id="MobiDB-lite"/>
    </source>
</evidence>
<dbReference type="Pfam" id="PF04236">
    <property type="entry name" value="Transp_Tc5_C"/>
    <property type="match status" value="1"/>
</dbReference>
<evidence type="ECO:0000259" key="2">
    <source>
        <dbReference type="Pfam" id="PF04236"/>
    </source>
</evidence>
<feature type="compositionally biased region" description="Polar residues" evidence="1">
    <location>
        <begin position="255"/>
        <end position="266"/>
    </location>
</feature>
<feature type="domain" description="Transposase Tc5 C-terminal" evidence="2">
    <location>
        <begin position="146"/>
        <end position="194"/>
    </location>
</feature>